<reference evidence="1" key="1">
    <citation type="submission" date="2020-08" db="EMBL/GenBank/DDBJ databases">
        <title>Multicomponent nature underlies the extraordinary mechanical properties of spider dragline silk.</title>
        <authorList>
            <person name="Kono N."/>
            <person name="Nakamura H."/>
            <person name="Mori M."/>
            <person name="Yoshida Y."/>
            <person name="Ohtoshi R."/>
            <person name="Malay A.D."/>
            <person name="Moran D.A.P."/>
            <person name="Tomita M."/>
            <person name="Numata K."/>
            <person name="Arakawa K."/>
        </authorList>
    </citation>
    <scope>NUCLEOTIDE SEQUENCE</scope>
</reference>
<evidence type="ECO:0000313" key="1">
    <source>
        <dbReference type="EMBL" id="GFY73272.1"/>
    </source>
</evidence>
<sequence length="129" mass="14444">MQQILAISNGQLDKLAERVDRIMATAGHASSIHVINAENQNLKTMLTDISSRLSRLETMKDLPPVDQKEVPIAANGTAISTYNQSPMTSDFEECSHDYSLLPQSRNLEADFLRHYGLLVDIRMDARWTG</sequence>
<dbReference type="EMBL" id="BMAV01019961">
    <property type="protein sequence ID" value="GFY73272.1"/>
    <property type="molecule type" value="Genomic_DNA"/>
</dbReference>
<organism evidence="1 2">
    <name type="scientific">Trichonephila inaurata madagascariensis</name>
    <dbReference type="NCBI Taxonomy" id="2747483"/>
    <lineage>
        <taxon>Eukaryota</taxon>
        <taxon>Metazoa</taxon>
        <taxon>Ecdysozoa</taxon>
        <taxon>Arthropoda</taxon>
        <taxon>Chelicerata</taxon>
        <taxon>Arachnida</taxon>
        <taxon>Araneae</taxon>
        <taxon>Araneomorphae</taxon>
        <taxon>Entelegynae</taxon>
        <taxon>Araneoidea</taxon>
        <taxon>Nephilidae</taxon>
        <taxon>Trichonephila</taxon>
        <taxon>Trichonephila inaurata</taxon>
    </lineage>
</organism>
<proteinExistence type="predicted"/>
<evidence type="ECO:0000313" key="2">
    <source>
        <dbReference type="Proteomes" id="UP000886998"/>
    </source>
</evidence>
<dbReference type="OrthoDB" id="10519768at2759"/>
<name>A0A8X6YJS8_9ARAC</name>
<keyword evidence="2" id="KW-1185">Reference proteome</keyword>
<protein>
    <submittedName>
        <fullName evidence="1">Uncharacterized protein</fullName>
    </submittedName>
</protein>
<comment type="caution">
    <text evidence="1">The sequence shown here is derived from an EMBL/GenBank/DDBJ whole genome shotgun (WGS) entry which is preliminary data.</text>
</comment>
<gene>
    <name evidence="1" type="ORF">TNIN_494741</name>
</gene>
<dbReference type="AlphaFoldDB" id="A0A8X6YJS8"/>
<dbReference type="Proteomes" id="UP000886998">
    <property type="component" value="Unassembled WGS sequence"/>
</dbReference>
<accession>A0A8X6YJS8</accession>